<dbReference type="PROSITE" id="PS51012">
    <property type="entry name" value="ABC_TM2"/>
    <property type="match status" value="1"/>
</dbReference>
<dbReference type="Pfam" id="PF12698">
    <property type="entry name" value="ABC2_membrane_3"/>
    <property type="match status" value="1"/>
</dbReference>
<evidence type="ECO:0000256" key="5">
    <source>
        <dbReference type="SAM" id="Phobius"/>
    </source>
</evidence>
<accession>A0A7V3RDK6</accession>
<sequence length="393" mass="43977">MKPFLKFFKFHLFSDFRNRRSIFWVVIFPILLLVLLVLSFSNLGTNGSLNFNVIVINESSNSNFDFSNRIVDIVKSMSKPNKNAVFTLEEMSPDQEKYAINKVLYAADDILIVIPKDFDTSIARSLLLSKLGANFTPATLEVFYVPNRAASSLAQGMIGGLTGAINSFFAQTLGQKVSVVTVKSQILGEMMGSPSYTDFVTPGILVIAPFTTGLLLVAPKLSFLRAGRVMRRYSSTPMNPMSFFFGFTFSRVFIMILQYIGLALFAIFVMKARVDIFSFSAFLYYLFSCAVYTAIGFAVGVAVSSAVAVSALSSVINLPLEFLAGIYFPLFNLPWYIKAFVYMNPLWYATNAMREFLHVSESPSPMWMNIFIPGLWFIITMGFALTKRATERK</sequence>
<keyword evidence="4 5" id="KW-0472">Membrane</keyword>
<dbReference type="GO" id="GO:0016020">
    <property type="term" value="C:membrane"/>
    <property type="evidence" value="ECO:0007669"/>
    <property type="project" value="UniProtKB-SubCell"/>
</dbReference>
<evidence type="ECO:0000313" key="7">
    <source>
        <dbReference type="EMBL" id="HGE74622.1"/>
    </source>
</evidence>
<feature type="transmembrane region" description="Helical" evidence="5">
    <location>
        <begin position="315"/>
        <end position="337"/>
    </location>
</feature>
<feature type="transmembrane region" description="Helical" evidence="5">
    <location>
        <begin position="199"/>
        <end position="223"/>
    </location>
</feature>
<feature type="transmembrane region" description="Helical" evidence="5">
    <location>
        <begin position="243"/>
        <end position="270"/>
    </location>
</feature>
<dbReference type="PANTHER" id="PTHR43027:SF2">
    <property type="entry name" value="TRANSPORT PERMEASE PROTEIN"/>
    <property type="match status" value="1"/>
</dbReference>
<dbReference type="AlphaFoldDB" id="A0A7V3RDK6"/>
<evidence type="ECO:0000256" key="3">
    <source>
        <dbReference type="ARBA" id="ARBA00022989"/>
    </source>
</evidence>
<dbReference type="InterPro" id="IPR013525">
    <property type="entry name" value="ABC2_TM"/>
</dbReference>
<gene>
    <name evidence="7" type="ORF">ENX73_00655</name>
</gene>
<reference evidence="7" key="1">
    <citation type="journal article" date="2020" name="mSystems">
        <title>Genome- and Community-Level Interaction Insights into Carbon Utilization and Element Cycling Functions of Hydrothermarchaeota in Hydrothermal Sediment.</title>
        <authorList>
            <person name="Zhou Z."/>
            <person name="Liu Y."/>
            <person name="Xu W."/>
            <person name="Pan J."/>
            <person name="Luo Z.H."/>
            <person name="Li M."/>
        </authorList>
    </citation>
    <scope>NUCLEOTIDE SEQUENCE [LARGE SCALE GENOMIC DNA]</scope>
    <source>
        <strain evidence="7">SpSt-966</strain>
    </source>
</reference>
<feature type="transmembrane region" description="Helical" evidence="5">
    <location>
        <begin position="282"/>
        <end position="303"/>
    </location>
</feature>
<dbReference type="InterPro" id="IPR047817">
    <property type="entry name" value="ABC2_TM_bact-type"/>
</dbReference>
<dbReference type="GO" id="GO:0140359">
    <property type="term" value="F:ABC-type transporter activity"/>
    <property type="evidence" value="ECO:0007669"/>
    <property type="project" value="InterPro"/>
</dbReference>
<evidence type="ECO:0000259" key="6">
    <source>
        <dbReference type="PROSITE" id="PS51012"/>
    </source>
</evidence>
<comment type="subcellular location">
    <subcellularLocation>
        <location evidence="1">Membrane</location>
        <topology evidence="1">Multi-pass membrane protein</topology>
    </subcellularLocation>
</comment>
<organism evidence="7">
    <name type="scientific">Mesoaciditoga lauensis</name>
    <dbReference type="NCBI Taxonomy" id="1495039"/>
    <lineage>
        <taxon>Bacteria</taxon>
        <taxon>Thermotogati</taxon>
        <taxon>Thermotogota</taxon>
        <taxon>Thermotogae</taxon>
        <taxon>Mesoaciditogales</taxon>
        <taxon>Mesoaciditogaceae</taxon>
        <taxon>Mesoaciditoga</taxon>
    </lineage>
</organism>
<evidence type="ECO:0000256" key="4">
    <source>
        <dbReference type="ARBA" id="ARBA00023136"/>
    </source>
</evidence>
<feature type="domain" description="ABC transmembrane type-2" evidence="6">
    <location>
        <begin position="162"/>
        <end position="391"/>
    </location>
</feature>
<feature type="transmembrane region" description="Helical" evidence="5">
    <location>
        <begin position="366"/>
        <end position="385"/>
    </location>
</feature>
<dbReference type="PANTHER" id="PTHR43027">
    <property type="entry name" value="DOXORUBICIN RESISTANCE ABC TRANSPORTER PERMEASE PROTEIN DRRC-RELATED"/>
    <property type="match status" value="1"/>
</dbReference>
<keyword evidence="3 5" id="KW-1133">Transmembrane helix</keyword>
<keyword evidence="2 5" id="KW-0812">Transmembrane</keyword>
<dbReference type="EMBL" id="DTPE01000026">
    <property type="protein sequence ID" value="HGE74622.1"/>
    <property type="molecule type" value="Genomic_DNA"/>
</dbReference>
<protein>
    <submittedName>
        <fullName evidence="7">ABC transporter permease</fullName>
    </submittedName>
</protein>
<proteinExistence type="predicted"/>
<name>A0A7V3RDK6_9BACT</name>
<evidence type="ECO:0000256" key="2">
    <source>
        <dbReference type="ARBA" id="ARBA00022692"/>
    </source>
</evidence>
<evidence type="ECO:0000256" key="1">
    <source>
        <dbReference type="ARBA" id="ARBA00004141"/>
    </source>
</evidence>
<dbReference type="InterPro" id="IPR052902">
    <property type="entry name" value="ABC-2_transporter"/>
</dbReference>
<comment type="caution">
    <text evidence="7">The sequence shown here is derived from an EMBL/GenBank/DDBJ whole genome shotgun (WGS) entry which is preliminary data.</text>
</comment>
<feature type="transmembrane region" description="Helical" evidence="5">
    <location>
        <begin position="21"/>
        <end position="41"/>
    </location>
</feature>